<feature type="domain" description="VOC" evidence="1">
    <location>
        <begin position="2"/>
        <end position="137"/>
    </location>
</feature>
<dbReference type="SUPFAM" id="SSF54593">
    <property type="entry name" value="Glyoxalase/Bleomycin resistance protein/Dihydroxybiphenyl dioxygenase"/>
    <property type="match status" value="1"/>
</dbReference>
<evidence type="ECO:0000259" key="1">
    <source>
        <dbReference type="PROSITE" id="PS51819"/>
    </source>
</evidence>
<comment type="caution">
    <text evidence="2">The sequence shown here is derived from an EMBL/GenBank/DDBJ whole genome shotgun (WGS) entry which is preliminary data.</text>
</comment>
<name>A0ABV3H7Z4_9ACTN</name>
<accession>A0ABV3H7Z4</accession>
<dbReference type="InterPro" id="IPR037523">
    <property type="entry name" value="VOC_core"/>
</dbReference>
<dbReference type="InterPro" id="IPR025870">
    <property type="entry name" value="Glyoxalase-like_dom"/>
</dbReference>
<dbReference type="InterPro" id="IPR029068">
    <property type="entry name" value="Glyas_Bleomycin-R_OHBP_Dase"/>
</dbReference>
<dbReference type="PANTHER" id="PTHR40265">
    <property type="entry name" value="BLL2707 PROTEIN"/>
    <property type="match status" value="1"/>
</dbReference>
<dbReference type="Gene3D" id="3.10.180.10">
    <property type="entry name" value="2,3-Dihydroxybiphenyl 1,2-Dioxygenase, domain 1"/>
    <property type="match status" value="1"/>
</dbReference>
<reference evidence="2 3" key="1">
    <citation type="submission" date="2024-06" db="EMBL/GenBank/DDBJ databases">
        <title>The Natural Products Discovery Center: Release of the First 8490 Sequenced Strains for Exploring Actinobacteria Biosynthetic Diversity.</title>
        <authorList>
            <person name="Kalkreuter E."/>
            <person name="Kautsar S.A."/>
            <person name="Yang D."/>
            <person name="Bader C.D."/>
            <person name="Teijaro C.N."/>
            <person name="Fluegel L."/>
            <person name="Davis C.M."/>
            <person name="Simpson J.R."/>
            <person name="Lauterbach L."/>
            <person name="Steele A.D."/>
            <person name="Gui C."/>
            <person name="Meng S."/>
            <person name="Li G."/>
            <person name="Viehrig K."/>
            <person name="Ye F."/>
            <person name="Su P."/>
            <person name="Kiefer A.F."/>
            <person name="Nichols A."/>
            <person name="Cepeda A.J."/>
            <person name="Yan W."/>
            <person name="Fan B."/>
            <person name="Jiang Y."/>
            <person name="Adhikari A."/>
            <person name="Zheng C.-J."/>
            <person name="Schuster L."/>
            <person name="Cowan T.M."/>
            <person name="Smanski M.J."/>
            <person name="Chevrette M.G."/>
            <person name="De Carvalho L.P.S."/>
            <person name="Shen B."/>
        </authorList>
    </citation>
    <scope>NUCLEOTIDE SEQUENCE [LARGE SCALE GENOMIC DNA]</scope>
    <source>
        <strain evidence="2 3">NPDC049574</strain>
    </source>
</reference>
<dbReference type="Pfam" id="PF13468">
    <property type="entry name" value="Glyoxalase_3"/>
    <property type="match status" value="1"/>
</dbReference>
<dbReference type="RefSeq" id="WP_364453795.1">
    <property type="nucleotide sequence ID" value="NZ_JBFARM010000007.1"/>
</dbReference>
<evidence type="ECO:0000313" key="2">
    <source>
        <dbReference type="EMBL" id="MEV4288651.1"/>
    </source>
</evidence>
<gene>
    <name evidence="2" type="ORF">AB0K40_24345</name>
</gene>
<dbReference type="Proteomes" id="UP001552427">
    <property type="component" value="Unassembled WGS sequence"/>
</dbReference>
<sequence length="203" mass="21781">MELDHLVYATPDLDATVAELERRLGVRAAVGGRHPGLGTRNRLIGLGGRSYLEVIGPDPEQEEPARPRPFLIDELDRAALVTWAVAVADLDAAVARARAQGYDPGEPRDMSRRTPSGDLLAWRLTPPERAGLVPFLIDWGAARHPTEDDLPRVELVSLTVAHPDPGAVRPALAAVGATAALTEEPRPRLVAELTGRLGPVTLT</sequence>
<evidence type="ECO:0000313" key="3">
    <source>
        <dbReference type="Proteomes" id="UP001552427"/>
    </source>
</evidence>
<organism evidence="2 3">
    <name type="scientific">Nonomuraea bangladeshensis</name>
    <dbReference type="NCBI Taxonomy" id="404385"/>
    <lineage>
        <taxon>Bacteria</taxon>
        <taxon>Bacillati</taxon>
        <taxon>Actinomycetota</taxon>
        <taxon>Actinomycetes</taxon>
        <taxon>Streptosporangiales</taxon>
        <taxon>Streptosporangiaceae</taxon>
        <taxon>Nonomuraea</taxon>
    </lineage>
</organism>
<dbReference type="PROSITE" id="PS51819">
    <property type="entry name" value="VOC"/>
    <property type="match status" value="1"/>
</dbReference>
<keyword evidence="3" id="KW-1185">Reference proteome</keyword>
<dbReference type="PANTHER" id="PTHR40265:SF1">
    <property type="entry name" value="GLYOXALASE-LIKE DOMAIN-CONTAINING PROTEIN"/>
    <property type="match status" value="1"/>
</dbReference>
<protein>
    <submittedName>
        <fullName evidence="2">VOC family protein</fullName>
    </submittedName>
</protein>
<dbReference type="EMBL" id="JBFARM010000007">
    <property type="protein sequence ID" value="MEV4288651.1"/>
    <property type="molecule type" value="Genomic_DNA"/>
</dbReference>
<proteinExistence type="predicted"/>